<dbReference type="OrthoDB" id="1414895at2"/>
<dbReference type="Proteomes" id="UP000071561">
    <property type="component" value="Chromosome"/>
</dbReference>
<feature type="compositionally biased region" description="Basic and acidic residues" evidence="1">
    <location>
        <begin position="36"/>
        <end position="60"/>
    </location>
</feature>
<protein>
    <recommendedName>
        <fullName evidence="4">Tail tape measure protein</fullName>
    </recommendedName>
</protein>
<accession>A0A127VI21</accession>
<evidence type="ECO:0000313" key="3">
    <source>
        <dbReference type="Proteomes" id="UP000071561"/>
    </source>
</evidence>
<evidence type="ECO:0000313" key="2">
    <source>
        <dbReference type="EMBL" id="AMQ00912.1"/>
    </source>
</evidence>
<evidence type="ECO:0008006" key="4">
    <source>
        <dbReference type="Google" id="ProtNLM"/>
    </source>
</evidence>
<feature type="region of interest" description="Disordered" evidence="1">
    <location>
        <begin position="26"/>
        <end position="78"/>
    </location>
</feature>
<dbReference type="SUPFAM" id="SSF58100">
    <property type="entry name" value="Bacterial hemolysins"/>
    <property type="match status" value="1"/>
</dbReference>
<dbReference type="EMBL" id="CP014504">
    <property type="protein sequence ID" value="AMQ00912.1"/>
    <property type="molecule type" value="Genomic_DNA"/>
</dbReference>
<name>A0A127VI21_9SPHI</name>
<keyword evidence="3" id="KW-1185">Reference proteome</keyword>
<sequence length="1535" mass="166284">MPELNFKISGDDSDLKKTLANAGKAAAQTGAQASKEISKGVDGEAKSRQKAVKVTEDQSKSSKSVIDAVNEETKAHDRATEAIKRKKSAFDSVTGLQIKPVQMITSPQDQQINAESRPITGLPVGAAAEFNKAASEATAFGAAATQATNAAADGTNKTTEAIKNAIIAQKDLEADIQNSKQIRGGSTDPAVIAEYTKRIQDAQAEIVKLGNIGKRGYDELGNRIKSTIGQQEILTTRLKYFQDQLNYAKAPESFVTLNRKIEEITIALEKLSNAGKKGFDELGNKIKQAEAPANSFLNTLKSIGAAILAAFSAQVIISWAKEARELAARGEGIREAFAKLDNGKTLQILRTATRGATSDIDLMAAALRAKNFQIAPELLAKGLELAGKVSRQTGQDVTYLTDSFVNGLGRKSLLILDNLQISQIQLRAEIKKTGDFQTAVANVVNEKLKSMGDVTMTSADKMAQFATRIANIKEMVGQKINLVMNYDSLREANKEFYDTGLSVKNLQRNIEPLLDKYDQLTEKAAKNGGVAKLSKIEQTLLKDAIGQVSDEIPGAITQFDKYGNAMAISTDRARDFIAQQILVLQALNEDRIKKTTERIGDLTKSISPLKSQMDELAKTGKIMIPVASIGGGGLGGSFAGGQNEIRRATEKEKKDIITKYQDISRTIAQQEALLAADSGELLKKRQKENDNFKIINKVSDGKAEAAERKAAEKLQREKDRQERADAAALSAQESLQQRMQVLKDKFARNGLTKEQEARSAIVDEFKKLAFDIEQQGRKYDAYAKKYGAARATAVLGPKQNTSSIEPIRTAAIKDLTFRQNTAAAELELIKEKALFEQFENYKKQFGEDAAKKRYAEELDIVNNYLKKVQETYAGIVLKFSVAQATGQTLTGGEKEKYDAAVKFLNDIQVKQDQQYVEAKSAAMSHEQNILVIREKYATIAKSLGTGITDAQKIELSNRRDEEIKSATTTAFQKTEIYKRLAEETITYTRSSLKAEIKAASNILKGADIPADVATNVQKHIDELNAKLDLGISASNKNTLNDRKQLLLDSLSNPLIEGTEEAKKYKKELLVIQELIDKGSSGRSGETKGLFSGDTSDVAGDISSAAGQMAAAFGDLASSLEGLNDDLAYTIGSIGELLNVASNASGSVASFATGDIIGGVTKAISAAAGLFSMGKKVREMNAAARKEVEDFYAAAIKGESDYQALLRRRELDSVARGKNSYRAIVDQLEAIKKQSPQIQAAYDKIFNALQGGSSKEGMGYEHGTWLRKAKTWDIMASLTGSDYDALARKDAEGKLVGSEKTNFDNLKSLREELEAAGISADELKKQLGELLTGTSTSGLADGLKSLFENGKRSAKDFGDSFEEIMRNALLNTFKAKYLDDALQPFYEELASMMEAGTPSEAQIAALKEKYIKLGLDADAYLNNIEKITGVDAKPGVKNGISGAIVGEAITEGTANKMLGISQAQYDVQKGTSLTAKDILAINTAQLNSLIRIEAYTGRTADNTDGLSAKLDQIIINTKVVNGDSIDQLMRNGGVKV</sequence>
<proteinExistence type="predicted"/>
<dbReference type="RefSeq" id="WP_068404425.1">
    <property type="nucleotide sequence ID" value="NZ_CP014504.1"/>
</dbReference>
<reference evidence="2 3" key="1">
    <citation type="submission" date="2016-03" db="EMBL/GenBank/DDBJ databases">
        <title>Complete genome sequence of Pedobacter cryoconitis PAMC 27485.</title>
        <authorList>
            <person name="Lee J."/>
            <person name="Kim O.-S."/>
        </authorList>
    </citation>
    <scope>NUCLEOTIDE SEQUENCE [LARGE SCALE GENOMIC DNA]</scope>
    <source>
        <strain evidence="2 3">PAMC 27485</strain>
    </source>
</reference>
<dbReference type="PATRIC" id="fig|188932.3.peg.4217"/>
<dbReference type="KEGG" id="pcm:AY601_4061"/>
<evidence type="ECO:0000256" key="1">
    <source>
        <dbReference type="SAM" id="MobiDB-lite"/>
    </source>
</evidence>
<gene>
    <name evidence="2" type="ORF">AY601_4061</name>
</gene>
<organism evidence="2 3">
    <name type="scientific">Pedobacter cryoconitis</name>
    <dbReference type="NCBI Taxonomy" id="188932"/>
    <lineage>
        <taxon>Bacteria</taxon>
        <taxon>Pseudomonadati</taxon>
        <taxon>Bacteroidota</taxon>
        <taxon>Sphingobacteriia</taxon>
        <taxon>Sphingobacteriales</taxon>
        <taxon>Sphingobacteriaceae</taxon>
        <taxon>Pedobacter</taxon>
    </lineage>
</organism>